<protein>
    <submittedName>
        <fullName evidence="3">Phosphate ABC transporter periplasmic phosphate-binding protein</fullName>
    </submittedName>
</protein>
<evidence type="ECO:0000313" key="4">
    <source>
        <dbReference type="Proteomes" id="UP000217507"/>
    </source>
</evidence>
<sequence length="309" mass="33403">MCECLDLIVGLEIFGDSPMTKIADSIIIGSIILGLCSCASINSSTPKTSNQVTSPTSSTNQKIIKIGGSTSTGTVLKLLAKAYQSQNKNVKIEFISDNQSEGAIAALKNDIIDIAGSSHKITKAEDNGQIQYRELAKDLLLVATNNSVKGVTNLSNQQLKAIYQGRITNWQQLGGSNANIIVLDRPEDESAKKLLRKYYLGGDKTTTKAVILNKEGELIETLQITPNSIGAFSLATSVINKLPINRLSLNGVAPTVENFTSGKYQMVRQIGIIWDKKPSTSTENFINFIFSKEGEKILKDNGFVPTSSI</sequence>
<dbReference type="AlphaFoldDB" id="A0A1Z4KMN7"/>
<reference evidence="3 4" key="1">
    <citation type="submission" date="2017-06" db="EMBL/GenBank/DDBJ databases">
        <title>Genome sequencing of cyanobaciteial culture collection at National Institute for Environmental Studies (NIES).</title>
        <authorList>
            <person name="Hirose Y."/>
            <person name="Shimura Y."/>
            <person name="Fujisawa T."/>
            <person name="Nakamura Y."/>
            <person name="Kawachi M."/>
        </authorList>
    </citation>
    <scope>NUCLEOTIDE SEQUENCE [LARGE SCALE GENOMIC DNA]</scope>
    <source>
        <strain evidence="3 4">NIES-23</strain>
    </source>
</reference>
<evidence type="ECO:0000259" key="2">
    <source>
        <dbReference type="Pfam" id="PF12849"/>
    </source>
</evidence>
<proteinExistence type="predicted"/>
<organism evidence="3 4">
    <name type="scientific">Trichormus variabilis NIES-23</name>
    <dbReference type="NCBI Taxonomy" id="1973479"/>
    <lineage>
        <taxon>Bacteria</taxon>
        <taxon>Bacillati</taxon>
        <taxon>Cyanobacteriota</taxon>
        <taxon>Cyanophyceae</taxon>
        <taxon>Nostocales</taxon>
        <taxon>Nostocaceae</taxon>
        <taxon>Trichormus</taxon>
    </lineage>
</organism>
<gene>
    <name evidence="3" type="ORF">NIES23_29990</name>
</gene>
<dbReference type="PANTHER" id="PTHR30570">
    <property type="entry name" value="PERIPLASMIC PHOSPHATE BINDING COMPONENT OF PHOSPHATE ABC TRANSPORTER"/>
    <property type="match status" value="1"/>
</dbReference>
<dbReference type="InterPro" id="IPR024370">
    <property type="entry name" value="PBP_domain"/>
</dbReference>
<accession>A0A1Z4KMN7</accession>
<dbReference type="Pfam" id="PF12849">
    <property type="entry name" value="PBP_like_2"/>
    <property type="match status" value="1"/>
</dbReference>
<name>A0A1Z4KMN7_ANAVA</name>
<keyword evidence="1" id="KW-0732">Signal</keyword>
<evidence type="ECO:0000313" key="3">
    <source>
        <dbReference type="EMBL" id="BAY70198.1"/>
    </source>
</evidence>
<dbReference type="Gene3D" id="3.40.190.10">
    <property type="entry name" value="Periplasmic binding protein-like II"/>
    <property type="match status" value="2"/>
</dbReference>
<dbReference type="SUPFAM" id="SSF53850">
    <property type="entry name" value="Periplasmic binding protein-like II"/>
    <property type="match status" value="1"/>
</dbReference>
<dbReference type="Proteomes" id="UP000217507">
    <property type="component" value="Chromosome"/>
</dbReference>
<dbReference type="EMBL" id="AP018216">
    <property type="protein sequence ID" value="BAY70198.1"/>
    <property type="molecule type" value="Genomic_DNA"/>
</dbReference>
<feature type="domain" description="PBP" evidence="2">
    <location>
        <begin position="54"/>
        <end position="293"/>
    </location>
</feature>
<dbReference type="PANTHER" id="PTHR30570:SF1">
    <property type="entry name" value="PHOSPHATE-BINDING PROTEIN PSTS"/>
    <property type="match status" value="1"/>
</dbReference>
<dbReference type="InterPro" id="IPR050811">
    <property type="entry name" value="Phosphate_ABC_transporter"/>
</dbReference>
<evidence type="ECO:0000256" key="1">
    <source>
        <dbReference type="ARBA" id="ARBA00022729"/>
    </source>
</evidence>